<dbReference type="PANTHER" id="PTHR30313">
    <property type="entry name" value="DNA PRIMASE"/>
    <property type="match status" value="1"/>
</dbReference>
<feature type="domain" description="DNA primase DnaB-helicase binding" evidence="1">
    <location>
        <begin position="41"/>
        <end position="92"/>
    </location>
</feature>
<evidence type="ECO:0000259" key="1">
    <source>
        <dbReference type="Pfam" id="PF10410"/>
    </source>
</evidence>
<dbReference type="InterPro" id="IPR050219">
    <property type="entry name" value="DnaG_primase"/>
</dbReference>
<dbReference type="InterPro" id="IPR019475">
    <property type="entry name" value="DNA_primase_DnaB-bd"/>
</dbReference>
<dbReference type="GO" id="GO:0016779">
    <property type="term" value="F:nucleotidyltransferase activity"/>
    <property type="evidence" value="ECO:0007669"/>
    <property type="project" value="UniProtKB-KW"/>
</dbReference>
<reference evidence="2" key="1">
    <citation type="submission" date="2019-08" db="EMBL/GenBank/DDBJ databases">
        <authorList>
            <person name="Kucharzyk K."/>
            <person name="Murdoch R.W."/>
            <person name="Higgins S."/>
            <person name="Loffler F."/>
        </authorList>
    </citation>
    <scope>NUCLEOTIDE SEQUENCE</scope>
</reference>
<dbReference type="GO" id="GO:0006269">
    <property type="term" value="P:DNA replication, synthesis of primer"/>
    <property type="evidence" value="ECO:0007669"/>
    <property type="project" value="TreeGrafter"/>
</dbReference>
<evidence type="ECO:0000313" key="2">
    <source>
        <dbReference type="EMBL" id="MPM28170.1"/>
    </source>
</evidence>
<dbReference type="AlphaFoldDB" id="A0A644YI85"/>
<gene>
    <name evidence="2" type="primary">dnaG_37</name>
    <name evidence="2" type="ORF">SDC9_74689</name>
</gene>
<dbReference type="SUPFAM" id="SSF56731">
    <property type="entry name" value="DNA primase core"/>
    <property type="match status" value="1"/>
</dbReference>
<name>A0A644YI85_9ZZZZ</name>
<keyword evidence="2" id="KW-0548">Nucleotidyltransferase</keyword>
<keyword evidence="2" id="KW-0808">Transferase</keyword>
<protein>
    <submittedName>
        <fullName evidence="2">DNA primase</fullName>
        <ecNumber evidence="2">2.7.7.-</ecNumber>
    </submittedName>
</protein>
<proteinExistence type="predicted"/>
<dbReference type="GO" id="GO:0005737">
    <property type="term" value="C:cytoplasm"/>
    <property type="evidence" value="ECO:0007669"/>
    <property type="project" value="TreeGrafter"/>
</dbReference>
<dbReference type="Pfam" id="PF10410">
    <property type="entry name" value="DnaB_bind"/>
    <property type="match status" value="1"/>
</dbReference>
<organism evidence="2">
    <name type="scientific">bioreactor metagenome</name>
    <dbReference type="NCBI Taxonomy" id="1076179"/>
    <lineage>
        <taxon>unclassified sequences</taxon>
        <taxon>metagenomes</taxon>
        <taxon>ecological metagenomes</taxon>
    </lineage>
</organism>
<dbReference type="PANTHER" id="PTHR30313:SF2">
    <property type="entry name" value="DNA PRIMASE"/>
    <property type="match status" value="1"/>
</dbReference>
<comment type="caution">
    <text evidence="2">The sequence shown here is derived from an EMBL/GenBank/DDBJ whole genome shotgun (WGS) entry which is preliminary data.</text>
</comment>
<accession>A0A644YI85</accession>
<sequence>MQADVRVTTLPEGKDPDEVVLQDPEEWQRILDNAKPIVVHVMETLASHANLDDAKVKADIVAQVQPLIEDVPSAVERDAYRQQLARLLKLDERTLLGSQRVYNSAPRRRRTRVDGLSSEKPAAKAEVKTENRTYNLEGHCLELLLRKTDDLYALDRALQMNGLDRFSPADFENAEHQLIVKVLMEGLTQDAQEPLEYIRQHIPADLQERYIVLVKPGTLEQEKNDEKILEDLIRTIMNLRLLRVKETLNQLRFMQQEEPETEEEKQTWQKMTLQYTLLRGKLDQAIGRPQLTS</sequence>
<dbReference type="EC" id="2.7.7.-" evidence="2"/>
<dbReference type="EMBL" id="VSSQ01005180">
    <property type="protein sequence ID" value="MPM28170.1"/>
    <property type="molecule type" value="Genomic_DNA"/>
</dbReference>